<feature type="transmembrane region" description="Helical" evidence="1">
    <location>
        <begin position="46"/>
        <end position="66"/>
    </location>
</feature>
<evidence type="ECO:0000313" key="2">
    <source>
        <dbReference type="EMBL" id="RIB20957.1"/>
    </source>
</evidence>
<dbReference type="Proteomes" id="UP000266673">
    <property type="component" value="Unassembled WGS sequence"/>
</dbReference>
<feature type="transmembrane region" description="Helical" evidence="1">
    <location>
        <begin position="6"/>
        <end position="25"/>
    </location>
</feature>
<protein>
    <submittedName>
        <fullName evidence="2">Uncharacterized protein</fullName>
    </submittedName>
</protein>
<evidence type="ECO:0000256" key="1">
    <source>
        <dbReference type="SAM" id="Phobius"/>
    </source>
</evidence>
<keyword evidence="3" id="KW-1185">Reference proteome</keyword>
<dbReference type="EMBL" id="QKWP01000388">
    <property type="protein sequence ID" value="RIB20957.1"/>
    <property type="molecule type" value="Genomic_DNA"/>
</dbReference>
<keyword evidence="1" id="KW-0812">Transmembrane</keyword>
<keyword evidence="1" id="KW-0472">Membrane</keyword>
<proteinExistence type="predicted"/>
<accession>A0A397VHY9</accession>
<name>A0A397VHY9_9GLOM</name>
<keyword evidence="1" id="KW-1133">Transmembrane helix</keyword>
<evidence type="ECO:0000313" key="3">
    <source>
        <dbReference type="Proteomes" id="UP000266673"/>
    </source>
</evidence>
<sequence length="72" mass="8624">MQITRFLCVSYIITFIIIGTLIVLLGRSKKNRPFFLISNVNKIFYVFTRLHFFIILLLNNIIRQIINNLFLF</sequence>
<dbReference type="AlphaFoldDB" id="A0A397VHY9"/>
<reference evidence="2 3" key="1">
    <citation type="submission" date="2018-06" db="EMBL/GenBank/DDBJ databases">
        <title>Comparative genomics reveals the genomic features of Rhizophagus irregularis, R. cerebriforme, R. diaphanum and Gigaspora rosea, and their symbiotic lifestyle signature.</title>
        <authorList>
            <person name="Morin E."/>
            <person name="San Clemente H."/>
            <person name="Chen E.C.H."/>
            <person name="De La Providencia I."/>
            <person name="Hainaut M."/>
            <person name="Kuo A."/>
            <person name="Kohler A."/>
            <person name="Murat C."/>
            <person name="Tang N."/>
            <person name="Roy S."/>
            <person name="Loubradou J."/>
            <person name="Henrissat B."/>
            <person name="Grigoriev I.V."/>
            <person name="Corradi N."/>
            <person name="Roux C."/>
            <person name="Martin F.M."/>
        </authorList>
    </citation>
    <scope>NUCLEOTIDE SEQUENCE [LARGE SCALE GENOMIC DNA]</scope>
    <source>
        <strain evidence="2 3">DAOM 194757</strain>
    </source>
</reference>
<organism evidence="2 3">
    <name type="scientific">Gigaspora rosea</name>
    <dbReference type="NCBI Taxonomy" id="44941"/>
    <lineage>
        <taxon>Eukaryota</taxon>
        <taxon>Fungi</taxon>
        <taxon>Fungi incertae sedis</taxon>
        <taxon>Mucoromycota</taxon>
        <taxon>Glomeromycotina</taxon>
        <taxon>Glomeromycetes</taxon>
        <taxon>Diversisporales</taxon>
        <taxon>Gigasporaceae</taxon>
        <taxon>Gigaspora</taxon>
    </lineage>
</organism>
<gene>
    <name evidence="2" type="ORF">C2G38_1144113</name>
</gene>
<comment type="caution">
    <text evidence="2">The sequence shown here is derived from an EMBL/GenBank/DDBJ whole genome shotgun (WGS) entry which is preliminary data.</text>
</comment>